<proteinExistence type="predicted"/>
<keyword evidence="3" id="KW-0472">Membrane</keyword>
<dbReference type="AlphaFoldDB" id="A0AAD9KQQ4"/>
<dbReference type="GO" id="GO:0045211">
    <property type="term" value="C:postsynaptic membrane"/>
    <property type="evidence" value="ECO:0007669"/>
    <property type="project" value="InterPro"/>
</dbReference>
<evidence type="ECO:0000313" key="6">
    <source>
        <dbReference type="Proteomes" id="UP001209878"/>
    </source>
</evidence>
<dbReference type="InterPro" id="IPR006202">
    <property type="entry name" value="Neur_chan_lig-bd"/>
</dbReference>
<evidence type="ECO:0000256" key="1">
    <source>
        <dbReference type="ARBA" id="ARBA00004141"/>
    </source>
</evidence>
<dbReference type="EMBL" id="JAODUO010000718">
    <property type="protein sequence ID" value="KAK2175625.1"/>
    <property type="molecule type" value="Genomic_DNA"/>
</dbReference>
<evidence type="ECO:0000313" key="5">
    <source>
        <dbReference type="EMBL" id="KAK2175625.1"/>
    </source>
</evidence>
<dbReference type="PRINTS" id="PR00254">
    <property type="entry name" value="NICOTINICR"/>
</dbReference>
<evidence type="ECO:0000259" key="4">
    <source>
        <dbReference type="Pfam" id="PF02931"/>
    </source>
</evidence>
<dbReference type="InterPro" id="IPR002394">
    <property type="entry name" value="Nicotinic_acetylcholine_rcpt"/>
</dbReference>
<sequence length="128" mass="14098">MPYKDIIVGRPRQVQAGPWMSLVSVTSTERADVVSNCDANKGGLRVICNASSHVRIPGGCCRVWFSLSKAWTDYKLSWNPGEYGGVTRLYVPSDEIWLPDIVLYNNADSNCEVTCLICVCSADSNCEC</sequence>
<dbReference type="Proteomes" id="UP001209878">
    <property type="component" value="Unassembled WGS sequence"/>
</dbReference>
<comment type="caution">
    <text evidence="5">The sequence shown here is derived from an EMBL/GenBank/DDBJ whole genome shotgun (WGS) entry which is preliminary data.</text>
</comment>
<dbReference type="GO" id="GO:0022848">
    <property type="term" value="F:acetylcholine-gated monoatomic cation-selective channel activity"/>
    <property type="evidence" value="ECO:0007669"/>
    <property type="project" value="InterPro"/>
</dbReference>
<protein>
    <recommendedName>
        <fullName evidence="4">Neurotransmitter-gated ion-channel ligand-binding domain-containing protein</fullName>
    </recommendedName>
</protein>
<evidence type="ECO:0000256" key="3">
    <source>
        <dbReference type="ARBA" id="ARBA00023136"/>
    </source>
</evidence>
<keyword evidence="6" id="KW-1185">Reference proteome</keyword>
<dbReference type="Gene3D" id="2.70.170.10">
    <property type="entry name" value="Neurotransmitter-gated ion-channel ligand-binding domain"/>
    <property type="match status" value="1"/>
</dbReference>
<evidence type="ECO:0000256" key="2">
    <source>
        <dbReference type="ARBA" id="ARBA00022692"/>
    </source>
</evidence>
<organism evidence="5 6">
    <name type="scientific">Ridgeia piscesae</name>
    <name type="common">Tubeworm</name>
    <dbReference type="NCBI Taxonomy" id="27915"/>
    <lineage>
        <taxon>Eukaryota</taxon>
        <taxon>Metazoa</taxon>
        <taxon>Spiralia</taxon>
        <taxon>Lophotrochozoa</taxon>
        <taxon>Annelida</taxon>
        <taxon>Polychaeta</taxon>
        <taxon>Sedentaria</taxon>
        <taxon>Canalipalpata</taxon>
        <taxon>Sabellida</taxon>
        <taxon>Siboglinidae</taxon>
        <taxon>Ridgeia</taxon>
    </lineage>
</organism>
<dbReference type="SUPFAM" id="SSF63712">
    <property type="entry name" value="Nicotinic receptor ligand binding domain-like"/>
    <property type="match status" value="1"/>
</dbReference>
<comment type="subcellular location">
    <subcellularLocation>
        <location evidence="1">Membrane</location>
        <topology evidence="1">Multi-pass membrane protein</topology>
    </subcellularLocation>
</comment>
<name>A0AAD9KQQ4_RIDPI</name>
<reference evidence="5" key="1">
    <citation type="journal article" date="2023" name="Mol. Biol. Evol.">
        <title>Third-Generation Sequencing Reveals the Adaptive Role of the Epigenome in Three Deep-Sea Polychaetes.</title>
        <authorList>
            <person name="Perez M."/>
            <person name="Aroh O."/>
            <person name="Sun Y."/>
            <person name="Lan Y."/>
            <person name="Juniper S.K."/>
            <person name="Young C.R."/>
            <person name="Angers B."/>
            <person name="Qian P.Y."/>
        </authorList>
    </citation>
    <scope>NUCLEOTIDE SEQUENCE</scope>
    <source>
        <strain evidence="5">R07B-5</strain>
    </source>
</reference>
<feature type="domain" description="Neurotransmitter-gated ion-channel ligand-binding" evidence="4">
    <location>
        <begin position="65"/>
        <end position="114"/>
    </location>
</feature>
<gene>
    <name evidence="5" type="ORF">NP493_718g03006</name>
</gene>
<dbReference type="InterPro" id="IPR036734">
    <property type="entry name" value="Neur_chan_lig-bd_sf"/>
</dbReference>
<accession>A0AAD9KQQ4</accession>
<keyword evidence="2" id="KW-0812">Transmembrane</keyword>
<dbReference type="Pfam" id="PF02931">
    <property type="entry name" value="Neur_chan_LBD"/>
    <property type="match status" value="1"/>
</dbReference>